<accession>A0A521AKR7</accession>
<keyword evidence="7" id="KW-1185">Reference proteome</keyword>
<feature type="transmembrane region" description="Helical" evidence="5">
    <location>
        <begin position="6"/>
        <end position="21"/>
    </location>
</feature>
<evidence type="ECO:0000256" key="5">
    <source>
        <dbReference type="SAM" id="Phobius"/>
    </source>
</evidence>
<dbReference type="Proteomes" id="UP000315636">
    <property type="component" value="Unassembled WGS sequence"/>
</dbReference>
<comment type="subcellular location">
    <subcellularLocation>
        <location evidence="1">Membrane</location>
        <topology evidence="1">Multi-pass membrane protein</topology>
    </subcellularLocation>
</comment>
<gene>
    <name evidence="6" type="ORF">SAMN06264849_101205</name>
</gene>
<reference evidence="6 7" key="1">
    <citation type="submission" date="2017-05" db="EMBL/GenBank/DDBJ databases">
        <authorList>
            <person name="Varghese N."/>
            <person name="Submissions S."/>
        </authorList>
    </citation>
    <scope>NUCLEOTIDE SEQUENCE [LARGE SCALE GENOMIC DNA]</scope>
    <source>
        <strain evidence="6 7">DSM 45474</strain>
    </source>
</reference>
<evidence type="ECO:0000256" key="3">
    <source>
        <dbReference type="ARBA" id="ARBA00022989"/>
    </source>
</evidence>
<dbReference type="GO" id="GO:0016020">
    <property type="term" value="C:membrane"/>
    <property type="evidence" value="ECO:0007669"/>
    <property type="project" value="UniProtKB-SubCell"/>
</dbReference>
<keyword evidence="2 5" id="KW-0812">Transmembrane</keyword>
<dbReference type="PANTHER" id="PTHR37306:SF1">
    <property type="entry name" value="COLICIN V PRODUCTION PROTEIN"/>
    <property type="match status" value="1"/>
</dbReference>
<evidence type="ECO:0000313" key="7">
    <source>
        <dbReference type="Proteomes" id="UP000315636"/>
    </source>
</evidence>
<name>A0A521AKR7_9BACL</name>
<proteinExistence type="predicted"/>
<organism evidence="6 7">
    <name type="scientific">Melghirimyces algeriensis</name>
    <dbReference type="NCBI Taxonomy" id="910412"/>
    <lineage>
        <taxon>Bacteria</taxon>
        <taxon>Bacillati</taxon>
        <taxon>Bacillota</taxon>
        <taxon>Bacilli</taxon>
        <taxon>Bacillales</taxon>
        <taxon>Thermoactinomycetaceae</taxon>
        <taxon>Melghirimyces</taxon>
    </lineage>
</organism>
<dbReference type="OrthoDB" id="1809613at2"/>
<evidence type="ECO:0000256" key="4">
    <source>
        <dbReference type="ARBA" id="ARBA00023136"/>
    </source>
</evidence>
<evidence type="ECO:0000313" key="6">
    <source>
        <dbReference type="EMBL" id="SMO35409.1"/>
    </source>
</evidence>
<feature type="transmembrane region" description="Helical" evidence="5">
    <location>
        <begin position="113"/>
        <end position="137"/>
    </location>
</feature>
<dbReference type="InterPro" id="IPR003825">
    <property type="entry name" value="Colicin-V_CvpA"/>
</dbReference>
<dbReference type="PANTHER" id="PTHR37306">
    <property type="entry name" value="COLICIN V PRODUCTION PROTEIN"/>
    <property type="match status" value="1"/>
</dbReference>
<dbReference type="EMBL" id="FXTI01000001">
    <property type="protein sequence ID" value="SMO35409.1"/>
    <property type="molecule type" value="Genomic_DNA"/>
</dbReference>
<protein>
    <submittedName>
        <fullName evidence="6">Uncharacterized membrane protein, required for colicin V production</fullName>
    </submittedName>
</protein>
<dbReference type="GO" id="GO:0009403">
    <property type="term" value="P:toxin biosynthetic process"/>
    <property type="evidence" value="ECO:0007669"/>
    <property type="project" value="InterPro"/>
</dbReference>
<evidence type="ECO:0000256" key="2">
    <source>
        <dbReference type="ARBA" id="ARBA00022692"/>
    </source>
</evidence>
<keyword evidence="3 5" id="KW-1133">Transmembrane helix</keyword>
<feature type="transmembrane region" description="Helical" evidence="5">
    <location>
        <begin position="28"/>
        <end position="45"/>
    </location>
</feature>
<feature type="transmembrane region" description="Helical" evidence="5">
    <location>
        <begin position="77"/>
        <end position="101"/>
    </location>
</feature>
<evidence type="ECO:0000256" key="1">
    <source>
        <dbReference type="ARBA" id="ARBA00004141"/>
    </source>
</evidence>
<dbReference type="AlphaFoldDB" id="A0A521AKR7"/>
<dbReference type="RefSeq" id="WP_142503907.1">
    <property type="nucleotide sequence ID" value="NZ_FXTI01000001.1"/>
</dbReference>
<keyword evidence="4 5" id="KW-0472">Membrane</keyword>
<sequence length="167" mass="18252">MNTMDFIIILLLIGGLVLGYRKGLIKEMISLVGVLLALFVAYQFSSDLAPALKGVIPLPQEVSDNGLVKLLPIERTIYYALAFLLLFLGTKLMLSIVAALLTRMTQFPVLRQINGVGGALIGFLKVLLLVVIAVHLLQILPWENGQEAVDGSLISQGFLELTPDFFK</sequence>
<dbReference type="Pfam" id="PF02674">
    <property type="entry name" value="Colicin_V"/>
    <property type="match status" value="1"/>
</dbReference>